<dbReference type="OrthoDB" id="10468952at2759"/>
<dbReference type="EMBL" id="LAFY01004071">
    <property type="protein sequence ID" value="KJX95480.1"/>
    <property type="molecule type" value="Genomic_DNA"/>
</dbReference>
<feature type="compositionally biased region" description="Polar residues" evidence="1">
    <location>
        <begin position="61"/>
        <end position="74"/>
    </location>
</feature>
<dbReference type="AlphaFoldDB" id="A0A0F4GH08"/>
<dbReference type="Proteomes" id="UP000033647">
    <property type="component" value="Unassembled WGS sequence"/>
</dbReference>
<sequence>MASFLEILGLEIAQMLRIYLFIMEIILRPVREIAQGSSESTEDDGDTVGLDRMNEDCKNGNCKNVDSSGSNSLSIKDGKKDEELGTPTPQFAASIEFFATPELCERPLRLLSLVDNLHARQASLALRDTIRASPFLQRRLFLLPGAIPHDPNDLLISNPILILNPFVFAAKVGMVPGKYKLFLTPFLLNYIDSYKTATLGSLGDMFITQPPRISLEVQYAWTKPGFGEDQTVMGKSALQNREGIKVKDLMRFVVEIKWGGPEAQIYQEWDRAEGEIAVVVRGAWEISRERI</sequence>
<comment type="caution">
    <text evidence="2">The sequence shown here is derived from an EMBL/GenBank/DDBJ whole genome shotgun (WGS) entry which is preliminary data.</text>
</comment>
<reference evidence="2 3" key="1">
    <citation type="submission" date="2015-03" db="EMBL/GenBank/DDBJ databases">
        <title>RNA-seq based gene annotation and comparative genomics of four Zymoseptoria species reveal species-specific pathogenicity related genes and transposable element activity.</title>
        <authorList>
            <person name="Grandaubert J."/>
            <person name="Bhattacharyya A."/>
            <person name="Stukenbrock E.H."/>
        </authorList>
    </citation>
    <scope>NUCLEOTIDE SEQUENCE [LARGE SCALE GENOMIC DNA]</scope>
    <source>
        <strain evidence="2 3">Zb18110</strain>
    </source>
</reference>
<evidence type="ECO:0000256" key="1">
    <source>
        <dbReference type="SAM" id="MobiDB-lite"/>
    </source>
</evidence>
<accession>A0A0F4GH08</accession>
<gene>
    <name evidence="2" type="ORF">TI39_contig4111g00017</name>
</gene>
<evidence type="ECO:0000313" key="3">
    <source>
        <dbReference type="Proteomes" id="UP000033647"/>
    </source>
</evidence>
<keyword evidence="3" id="KW-1185">Reference proteome</keyword>
<feature type="region of interest" description="Disordered" evidence="1">
    <location>
        <begin position="59"/>
        <end position="83"/>
    </location>
</feature>
<proteinExistence type="predicted"/>
<evidence type="ECO:0000313" key="2">
    <source>
        <dbReference type="EMBL" id="KJX95480.1"/>
    </source>
</evidence>
<protein>
    <submittedName>
        <fullName evidence="2">Uncharacterized protein</fullName>
    </submittedName>
</protein>
<name>A0A0F4GH08_9PEZI</name>
<organism evidence="2 3">
    <name type="scientific">Zymoseptoria brevis</name>
    <dbReference type="NCBI Taxonomy" id="1047168"/>
    <lineage>
        <taxon>Eukaryota</taxon>
        <taxon>Fungi</taxon>
        <taxon>Dikarya</taxon>
        <taxon>Ascomycota</taxon>
        <taxon>Pezizomycotina</taxon>
        <taxon>Dothideomycetes</taxon>
        <taxon>Dothideomycetidae</taxon>
        <taxon>Mycosphaerellales</taxon>
        <taxon>Mycosphaerellaceae</taxon>
        <taxon>Zymoseptoria</taxon>
    </lineage>
</organism>